<dbReference type="PANTHER" id="PTHR43591">
    <property type="entry name" value="METHYLTRANSFERASE"/>
    <property type="match status" value="1"/>
</dbReference>
<feature type="compositionally biased region" description="Polar residues" evidence="9">
    <location>
        <begin position="617"/>
        <end position="626"/>
    </location>
</feature>
<dbReference type="InterPro" id="IPR029063">
    <property type="entry name" value="SAM-dependent_MTases_sf"/>
</dbReference>
<feature type="transmembrane region" description="Helical" evidence="10">
    <location>
        <begin position="202"/>
        <end position="221"/>
    </location>
</feature>
<feature type="region of interest" description="Disordered" evidence="9">
    <location>
        <begin position="598"/>
        <end position="626"/>
    </location>
</feature>
<keyword evidence="3 8" id="KW-0808">Transferase</keyword>
<dbReference type="PROSITE" id="PS51608">
    <property type="entry name" value="SAM_MT_UBIE"/>
    <property type="match status" value="1"/>
</dbReference>
<organism evidence="11 12">
    <name type="scientific">Actinocrinis puniceicyclus</name>
    <dbReference type="NCBI Taxonomy" id="977794"/>
    <lineage>
        <taxon>Bacteria</taxon>
        <taxon>Bacillati</taxon>
        <taxon>Actinomycetota</taxon>
        <taxon>Actinomycetes</taxon>
        <taxon>Catenulisporales</taxon>
        <taxon>Actinospicaceae</taxon>
        <taxon>Actinocrinis</taxon>
    </lineage>
</organism>
<accession>A0A8J7WRT1</accession>
<dbReference type="InterPro" id="IPR004033">
    <property type="entry name" value="UbiE/COQ5_MeTrFase"/>
</dbReference>
<dbReference type="Gene3D" id="3.40.50.150">
    <property type="entry name" value="Vaccinia Virus protein VP39"/>
    <property type="match status" value="1"/>
</dbReference>
<dbReference type="EC" id="2.1.1.163" evidence="8"/>
<evidence type="ECO:0000256" key="4">
    <source>
        <dbReference type="ARBA" id="ARBA00022691"/>
    </source>
</evidence>
<dbReference type="GO" id="GO:0016765">
    <property type="term" value="F:transferase activity, transferring alkyl or aryl (other than methyl) groups"/>
    <property type="evidence" value="ECO:0007669"/>
    <property type="project" value="InterPro"/>
</dbReference>
<dbReference type="HAMAP" id="MF_01813">
    <property type="entry name" value="MenG_UbiE_methyltr"/>
    <property type="match status" value="1"/>
</dbReference>
<keyword evidence="4 8" id="KW-0949">S-adenosyl-L-methionine</keyword>
<feature type="transmembrane region" description="Helical" evidence="10">
    <location>
        <begin position="251"/>
        <end position="269"/>
    </location>
</feature>
<feature type="binding site" evidence="8">
    <location>
        <position position="445"/>
    </location>
    <ligand>
        <name>S-adenosyl-L-methionine</name>
        <dbReference type="ChEBI" id="CHEBI:59789"/>
    </ligand>
</feature>
<evidence type="ECO:0000256" key="5">
    <source>
        <dbReference type="ARBA" id="ARBA00022692"/>
    </source>
</evidence>
<evidence type="ECO:0000256" key="9">
    <source>
        <dbReference type="SAM" id="MobiDB-lite"/>
    </source>
</evidence>
<dbReference type="RefSeq" id="WP_211468761.1">
    <property type="nucleotide sequence ID" value="NZ_JAGSXH010000049.1"/>
</dbReference>
<keyword evidence="8" id="KW-0474">Menaquinone biosynthesis</keyword>
<comment type="caution">
    <text evidence="11">The sequence shown here is derived from an EMBL/GenBank/DDBJ whole genome shotgun (WGS) entry which is preliminary data.</text>
</comment>
<comment type="pathway">
    <text evidence="8">Quinol/quinone metabolism; menaquinone biosynthesis; menaquinol from 1,4-dihydroxy-2-naphthoate: step 2/2.</text>
</comment>
<evidence type="ECO:0000256" key="2">
    <source>
        <dbReference type="ARBA" id="ARBA00022603"/>
    </source>
</evidence>
<keyword evidence="12" id="KW-1185">Reference proteome</keyword>
<gene>
    <name evidence="8" type="primary">menG</name>
    <name evidence="11" type="ORF">KGA66_15160</name>
</gene>
<comment type="subcellular location">
    <subcellularLocation>
        <location evidence="1">Membrane</location>
        <topology evidence="1">Multi-pass membrane protein</topology>
    </subcellularLocation>
</comment>
<keyword evidence="2 8" id="KW-0489">Methyltransferase</keyword>
<dbReference type="NCBIfam" id="TIGR01934">
    <property type="entry name" value="MenG_MenH_UbiE"/>
    <property type="match status" value="1"/>
</dbReference>
<feature type="transmembrane region" description="Helical" evidence="10">
    <location>
        <begin position="172"/>
        <end position="190"/>
    </location>
</feature>
<evidence type="ECO:0000256" key="1">
    <source>
        <dbReference type="ARBA" id="ARBA00004141"/>
    </source>
</evidence>
<feature type="binding site" evidence="8">
    <location>
        <position position="489"/>
    </location>
    <ligand>
        <name>S-adenosyl-L-methionine</name>
        <dbReference type="ChEBI" id="CHEBI:59789"/>
    </ligand>
</feature>
<comment type="catalytic activity">
    <reaction evidence="8">
        <text>a 2-demethylmenaquinol + S-adenosyl-L-methionine = a menaquinol + S-adenosyl-L-homocysteine + H(+)</text>
        <dbReference type="Rhea" id="RHEA:42640"/>
        <dbReference type="Rhea" id="RHEA-COMP:9539"/>
        <dbReference type="Rhea" id="RHEA-COMP:9563"/>
        <dbReference type="ChEBI" id="CHEBI:15378"/>
        <dbReference type="ChEBI" id="CHEBI:18151"/>
        <dbReference type="ChEBI" id="CHEBI:55437"/>
        <dbReference type="ChEBI" id="CHEBI:57856"/>
        <dbReference type="ChEBI" id="CHEBI:59789"/>
        <dbReference type="EC" id="2.1.1.163"/>
    </reaction>
</comment>
<evidence type="ECO:0000256" key="3">
    <source>
        <dbReference type="ARBA" id="ARBA00022679"/>
    </source>
</evidence>
<dbReference type="Proteomes" id="UP000677913">
    <property type="component" value="Unassembled WGS sequence"/>
</dbReference>
<keyword evidence="7 10" id="KW-0472">Membrane</keyword>
<dbReference type="PROSITE" id="PS01183">
    <property type="entry name" value="UBIE_1"/>
    <property type="match status" value="1"/>
</dbReference>
<feature type="binding site" evidence="8">
    <location>
        <begin position="472"/>
        <end position="473"/>
    </location>
    <ligand>
        <name>S-adenosyl-L-methionine</name>
        <dbReference type="ChEBI" id="CHEBI:59789"/>
    </ligand>
</feature>
<reference evidence="11" key="1">
    <citation type="submission" date="2021-04" db="EMBL/GenBank/DDBJ databases">
        <title>Genome based classification of Actinospica acidithermotolerans sp. nov., an actinobacterium isolated from an Indonesian hot spring.</title>
        <authorList>
            <person name="Kusuma A.B."/>
            <person name="Putra K.E."/>
            <person name="Nafisah S."/>
            <person name="Loh J."/>
            <person name="Nouioui I."/>
            <person name="Goodfellow M."/>
        </authorList>
    </citation>
    <scope>NUCLEOTIDE SEQUENCE</scope>
    <source>
        <strain evidence="11">DSM 45618</strain>
    </source>
</reference>
<dbReference type="PANTHER" id="PTHR43591:SF24">
    <property type="entry name" value="2-METHOXY-6-POLYPRENYL-1,4-BENZOQUINOL METHYLASE, MITOCHONDRIAL"/>
    <property type="match status" value="1"/>
</dbReference>
<dbReference type="UniPathway" id="UPA00079">
    <property type="reaction ID" value="UER00169"/>
</dbReference>
<feature type="binding site" evidence="8">
    <location>
        <position position="424"/>
    </location>
    <ligand>
        <name>S-adenosyl-L-methionine</name>
        <dbReference type="ChEBI" id="CHEBI:59789"/>
    </ligand>
</feature>
<dbReference type="PROSITE" id="PS01184">
    <property type="entry name" value="UBIE_2"/>
    <property type="match status" value="1"/>
</dbReference>
<dbReference type="Pfam" id="PF01040">
    <property type="entry name" value="UbiA"/>
    <property type="match status" value="1"/>
</dbReference>
<feature type="transmembrane region" description="Helical" evidence="10">
    <location>
        <begin position="78"/>
        <end position="94"/>
    </location>
</feature>
<evidence type="ECO:0000256" key="8">
    <source>
        <dbReference type="HAMAP-Rule" id="MF_01813"/>
    </source>
</evidence>
<feature type="transmembrane region" description="Helical" evidence="10">
    <location>
        <begin position="125"/>
        <end position="151"/>
    </location>
</feature>
<dbReference type="GO" id="GO:0009234">
    <property type="term" value="P:menaquinone biosynthetic process"/>
    <property type="evidence" value="ECO:0007669"/>
    <property type="project" value="UniProtKB-UniRule"/>
</dbReference>
<evidence type="ECO:0000256" key="10">
    <source>
        <dbReference type="SAM" id="Phobius"/>
    </source>
</evidence>
<keyword evidence="6 10" id="KW-1133">Transmembrane helix</keyword>
<evidence type="ECO:0000313" key="11">
    <source>
        <dbReference type="EMBL" id="MBS2964395.1"/>
    </source>
</evidence>
<evidence type="ECO:0000256" key="6">
    <source>
        <dbReference type="ARBA" id="ARBA00022989"/>
    </source>
</evidence>
<proteinExistence type="inferred from homology"/>
<dbReference type="Pfam" id="PF01209">
    <property type="entry name" value="Ubie_methyltran"/>
    <property type="match status" value="1"/>
</dbReference>
<dbReference type="SUPFAM" id="SSF53335">
    <property type="entry name" value="S-adenosyl-L-methionine-dependent methyltransferases"/>
    <property type="match status" value="1"/>
</dbReference>
<dbReference type="AlphaFoldDB" id="A0A8J7WRT1"/>
<keyword evidence="11" id="KW-0830">Ubiquinone</keyword>
<sequence>MTSTMADGDTLTFEQFLAMTSTQQATVVRRGVPTSAEVGLIRQLRIIIMLGRPRTCVPGLIAYFLGYSYTDAGFSPKLLLGALLGFLIGFSANLHNTYTDLEEDCRNLPGRVWLYAQLGAPRMRLVLIGVNAFMLLSSLAFSTTFFVYMALAVIGLHQYSFPPLRMKARPVLGLYVFAQAVVFPFISGWLSDTTMPPFTRDHAFVAMLVYLTLWFLAKGTFKNVPDYEGDRAAGLRTSATVFPTRLSAARFAAAATMVAYLAVVALVAGGWSPPRMLLCLPWCAVALVQCARLVRAQDAGAANAVLRTDMVVSSGFVASVLLLQAPTWRSVAVIAAGGLVLIASDLLMIDSRRDSDAATGQPGASGVAAARPRTPQTLFDRVAPRYDALNRLLSLGRDRYWRRSAARLVQVPPGGTVLDVATGTGALAIEIAKRLPQGARVVGCDLNATMLQVAGQRVRRDQSLAITLTRGDAMRLPLADACVDAATISFAIDDMPDRHACAAELSRVLRPGGRLVLLELSMPDREPLRSVYLGALGALRLAGRLRGGEGYRHLREEIVHYRGREAVERLLRGQGFEQYQWRRLTGGIATLHLAYKPLESPNGPRPAPEGGSAAARTANSTESGES</sequence>
<name>A0A8J7WRT1_9ACTN</name>
<protein>
    <recommendedName>
        <fullName evidence="8">Demethylmenaquinone methyltransferase</fullName>
        <ecNumber evidence="8">2.1.1.163</ecNumber>
    </recommendedName>
</protein>
<dbReference type="Gene3D" id="1.20.120.1780">
    <property type="entry name" value="UbiA prenyltransferase"/>
    <property type="match status" value="1"/>
</dbReference>
<comment type="function">
    <text evidence="8">Methyltransferase required for the conversion of demethylmenaquinol (DMKH2) to menaquinol (MKH2).</text>
</comment>
<comment type="similarity">
    <text evidence="8">Belongs to the class I-like SAM-binding methyltransferase superfamily. MenG/UbiE family.</text>
</comment>
<dbReference type="InterPro" id="IPR000537">
    <property type="entry name" value="UbiA_prenyltransferase"/>
</dbReference>
<dbReference type="GO" id="GO:0032259">
    <property type="term" value="P:methylation"/>
    <property type="evidence" value="ECO:0007669"/>
    <property type="project" value="UniProtKB-KW"/>
</dbReference>
<dbReference type="GO" id="GO:0043770">
    <property type="term" value="F:demethylmenaquinone methyltransferase activity"/>
    <property type="evidence" value="ECO:0007669"/>
    <property type="project" value="UniProtKB-UniRule"/>
</dbReference>
<evidence type="ECO:0000256" key="7">
    <source>
        <dbReference type="ARBA" id="ARBA00023136"/>
    </source>
</evidence>
<dbReference type="GO" id="GO:0016020">
    <property type="term" value="C:membrane"/>
    <property type="evidence" value="ECO:0007669"/>
    <property type="project" value="UniProtKB-SubCell"/>
</dbReference>
<dbReference type="EMBL" id="JAGSXH010000049">
    <property type="protein sequence ID" value="MBS2964395.1"/>
    <property type="molecule type" value="Genomic_DNA"/>
</dbReference>
<dbReference type="CDD" id="cd02440">
    <property type="entry name" value="AdoMet_MTases"/>
    <property type="match status" value="1"/>
</dbReference>
<dbReference type="InterPro" id="IPR023576">
    <property type="entry name" value="UbiE/COQ5_MeTrFase_CS"/>
</dbReference>
<evidence type="ECO:0000313" key="12">
    <source>
        <dbReference type="Proteomes" id="UP000677913"/>
    </source>
</evidence>
<keyword evidence="5 10" id="KW-0812">Transmembrane</keyword>